<organism evidence="1 2">
    <name type="scientific">Armillaria borealis</name>
    <dbReference type="NCBI Taxonomy" id="47425"/>
    <lineage>
        <taxon>Eukaryota</taxon>
        <taxon>Fungi</taxon>
        <taxon>Dikarya</taxon>
        <taxon>Basidiomycota</taxon>
        <taxon>Agaricomycotina</taxon>
        <taxon>Agaricomycetes</taxon>
        <taxon>Agaricomycetidae</taxon>
        <taxon>Agaricales</taxon>
        <taxon>Marasmiineae</taxon>
        <taxon>Physalacriaceae</taxon>
        <taxon>Armillaria</taxon>
    </lineage>
</organism>
<evidence type="ECO:0000313" key="2">
    <source>
        <dbReference type="Proteomes" id="UP001175226"/>
    </source>
</evidence>
<gene>
    <name evidence="1" type="ORF">EV421DRAFT_1904495</name>
</gene>
<accession>A0AA39JFN4</accession>
<reference evidence="1" key="1">
    <citation type="submission" date="2023-06" db="EMBL/GenBank/DDBJ databases">
        <authorList>
            <consortium name="Lawrence Berkeley National Laboratory"/>
            <person name="Ahrendt S."/>
            <person name="Sahu N."/>
            <person name="Indic B."/>
            <person name="Wong-Bajracharya J."/>
            <person name="Merenyi Z."/>
            <person name="Ke H.-M."/>
            <person name="Monk M."/>
            <person name="Kocsube S."/>
            <person name="Drula E."/>
            <person name="Lipzen A."/>
            <person name="Balint B."/>
            <person name="Henrissat B."/>
            <person name="Andreopoulos B."/>
            <person name="Martin F.M."/>
            <person name="Harder C.B."/>
            <person name="Rigling D."/>
            <person name="Ford K.L."/>
            <person name="Foster G.D."/>
            <person name="Pangilinan J."/>
            <person name="Papanicolaou A."/>
            <person name="Barry K."/>
            <person name="LaButti K."/>
            <person name="Viragh M."/>
            <person name="Koriabine M."/>
            <person name="Yan M."/>
            <person name="Riley R."/>
            <person name="Champramary S."/>
            <person name="Plett K.L."/>
            <person name="Tsai I.J."/>
            <person name="Slot J."/>
            <person name="Sipos G."/>
            <person name="Plett J."/>
            <person name="Nagy L.G."/>
            <person name="Grigoriev I.V."/>
        </authorList>
    </citation>
    <scope>NUCLEOTIDE SEQUENCE</scope>
    <source>
        <strain evidence="1">FPL87.14</strain>
    </source>
</reference>
<name>A0AA39JFN4_9AGAR</name>
<protein>
    <submittedName>
        <fullName evidence="1">Uncharacterized protein</fullName>
    </submittedName>
</protein>
<evidence type="ECO:0000313" key="1">
    <source>
        <dbReference type="EMBL" id="KAK0441906.1"/>
    </source>
</evidence>
<sequence>MSGSNKLPSIPLVISVLIKSGRTFYETLKYLVKHLKDAGSSTALSIITPMCLLAAKFDNTAWSIINKFHFVLFYAGWTIRDGTGAREYKQFEDHLLQIESTCRFAREELVPAIKGNLDRIELPLVSELRGSYGLETFLRFIKHIPGFWSVRIDLLDDIPDIISSIYNSCRTMMTCLDCVEQYSRLIQTRFQDKEWVSQHQGRPDLIWCLSATRSSVTDLLPGLRCHRDLEVYLSGYVNLVSFNLAGF</sequence>
<dbReference type="EMBL" id="JAUEPT010000028">
    <property type="protein sequence ID" value="KAK0441906.1"/>
    <property type="molecule type" value="Genomic_DNA"/>
</dbReference>
<comment type="caution">
    <text evidence="1">The sequence shown here is derived from an EMBL/GenBank/DDBJ whole genome shotgun (WGS) entry which is preliminary data.</text>
</comment>
<dbReference type="AlphaFoldDB" id="A0AA39JFN4"/>
<keyword evidence="2" id="KW-1185">Reference proteome</keyword>
<dbReference type="Proteomes" id="UP001175226">
    <property type="component" value="Unassembled WGS sequence"/>
</dbReference>
<proteinExistence type="predicted"/>